<dbReference type="InterPro" id="IPR000150">
    <property type="entry name" value="Cof"/>
</dbReference>
<name>A0A938YQY4_9ACTN</name>
<dbReference type="PANTHER" id="PTHR10000">
    <property type="entry name" value="PHOSPHOSERINE PHOSPHATASE"/>
    <property type="match status" value="1"/>
</dbReference>
<dbReference type="NCBIfam" id="TIGR00099">
    <property type="entry name" value="Cof-subfamily"/>
    <property type="match status" value="1"/>
</dbReference>
<dbReference type="SFLD" id="SFLDS00003">
    <property type="entry name" value="Haloacid_Dehalogenase"/>
    <property type="match status" value="1"/>
</dbReference>
<dbReference type="EMBL" id="JAERWL010000012">
    <property type="protein sequence ID" value="MBM9477822.1"/>
    <property type="molecule type" value="Genomic_DNA"/>
</dbReference>
<keyword evidence="2" id="KW-1185">Reference proteome</keyword>
<gene>
    <name evidence="1" type="ORF">JL107_15335</name>
</gene>
<dbReference type="Gene3D" id="3.30.1240.10">
    <property type="match status" value="1"/>
</dbReference>
<dbReference type="SFLD" id="SFLDG01140">
    <property type="entry name" value="C2.B:_Phosphomannomutase_and_P"/>
    <property type="match status" value="1"/>
</dbReference>
<dbReference type="NCBIfam" id="TIGR01484">
    <property type="entry name" value="HAD-SF-IIB"/>
    <property type="match status" value="1"/>
</dbReference>
<dbReference type="Gene3D" id="3.40.50.1000">
    <property type="entry name" value="HAD superfamily/HAD-like"/>
    <property type="match status" value="1"/>
</dbReference>
<dbReference type="RefSeq" id="WP_205257926.1">
    <property type="nucleotide sequence ID" value="NZ_BAAAPV010000005.1"/>
</dbReference>
<dbReference type="Proteomes" id="UP000663801">
    <property type="component" value="Unassembled WGS sequence"/>
</dbReference>
<dbReference type="InterPro" id="IPR036412">
    <property type="entry name" value="HAD-like_sf"/>
</dbReference>
<dbReference type="GO" id="GO:0000287">
    <property type="term" value="F:magnesium ion binding"/>
    <property type="evidence" value="ECO:0007669"/>
    <property type="project" value="TreeGrafter"/>
</dbReference>
<dbReference type="PANTHER" id="PTHR10000:SF8">
    <property type="entry name" value="HAD SUPERFAMILY HYDROLASE-LIKE, TYPE 3"/>
    <property type="match status" value="1"/>
</dbReference>
<dbReference type="InterPro" id="IPR006379">
    <property type="entry name" value="HAD-SF_hydro_IIB"/>
</dbReference>
<proteinExistence type="predicted"/>
<evidence type="ECO:0000313" key="1">
    <source>
        <dbReference type="EMBL" id="MBM9477822.1"/>
    </source>
</evidence>
<dbReference type="SUPFAM" id="SSF56784">
    <property type="entry name" value="HAD-like"/>
    <property type="match status" value="1"/>
</dbReference>
<dbReference type="CDD" id="cd07516">
    <property type="entry name" value="HAD_Pase"/>
    <property type="match status" value="1"/>
</dbReference>
<dbReference type="AlphaFoldDB" id="A0A938YQY4"/>
<organism evidence="1 2">
    <name type="scientific">Nakamurella flavida</name>
    <dbReference type="NCBI Taxonomy" id="363630"/>
    <lineage>
        <taxon>Bacteria</taxon>
        <taxon>Bacillati</taxon>
        <taxon>Actinomycetota</taxon>
        <taxon>Actinomycetes</taxon>
        <taxon>Nakamurellales</taxon>
        <taxon>Nakamurellaceae</taxon>
        <taxon>Nakamurella</taxon>
    </lineage>
</organism>
<dbReference type="InterPro" id="IPR023214">
    <property type="entry name" value="HAD_sf"/>
</dbReference>
<comment type="caution">
    <text evidence="1">The sequence shown here is derived from an EMBL/GenBank/DDBJ whole genome shotgun (WGS) entry which is preliminary data.</text>
</comment>
<dbReference type="Pfam" id="PF08282">
    <property type="entry name" value="Hydrolase_3"/>
    <property type="match status" value="1"/>
</dbReference>
<reference evidence="1" key="1">
    <citation type="submission" date="2021-01" db="EMBL/GenBank/DDBJ databases">
        <title>KCTC 19127 draft genome.</title>
        <authorList>
            <person name="An D."/>
        </authorList>
    </citation>
    <scope>NUCLEOTIDE SEQUENCE</scope>
    <source>
        <strain evidence="1">KCTC 19127</strain>
    </source>
</reference>
<sequence>MSTAPARPTPSPGGLTAPPRMIATDLDGTLLDADGRVSRRNADALRRAEEAGVRVVVATGRPIWWLQPVLDTGFTGTAVCLNGAVVFDVGRRDIVGTSPLTTTVMTDFVRALDARTGRTALAVERLGVDAGSCWAERSYDHPWGDAEFQLTDRDDLLSEPAAKLLIRLGHDSRALAVAAREVAGDDVHVTYSSDDGLIEVAAAGVNKGATLSRLAGQWGISAAETIVFGDMPNDLEMLAWAAHGVAMGNAHPDVHAVADEVAPEHHEDGVAQVLERWF</sequence>
<evidence type="ECO:0000313" key="2">
    <source>
        <dbReference type="Proteomes" id="UP000663801"/>
    </source>
</evidence>
<dbReference type="GO" id="GO:0016791">
    <property type="term" value="F:phosphatase activity"/>
    <property type="evidence" value="ECO:0007669"/>
    <property type="project" value="TreeGrafter"/>
</dbReference>
<accession>A0A938YQY4</accession>
<protein>
    <submittedName>
        <fullName evidence="1">HAD family phosphatase</fullName>
    </submittedName>
</protein>
<dbReference type="GO" id="GO:0005829">
    <property type="term" value="C:cytosol"/>
    <property type="evidence" value="ECO:0007669"/>
    <property type="project" value="TreeGrafter"/>
</dbReference>